<gene>
    <name evidence="7" type="ORF">GALMADRAFT_223234</name>
</gene>
<keyword evidence="8" id="KW-1185">Reference proteome</keyword>
<evidence type="ECO:0000256" key="2">
    <source>
        <dbReference type="ARBA" id="ARBA00043996"/>
    </source>
</evidence>
<evidence type="ECO:0000256" key="1">
    <source>
        <dbReference type="ARBA" id="ARBA00023157"/>
    </source>
</evidence>
<comment type="catalytic activity">
    <reaction evidence="3">
        <text>a diacylglycerol + H2O = a monoacylglycerol + a fatty acid + H(+)</text>
        <dbReference type="Rhea" id="RHEA:32731"/>
        <dbReference type="ChEBI" id="CHEBI:15377"/>
        <dbReference type="ChEBI" id="CHEBI:15378"/>
        <dbReference type="ChEBI" id="CHEBI:17408"/>
        <dbReference type="ChEBI" id="CHEBI:18035"/>
        <dbReference type="ChEBI" id="CHEBI:28868"/>
    </reaction>
</comment>
<feature type="compositionally biased region" description="Polar residues" evidence="5">
    <location>
        <begin position="365"/>
        <end position="380"/>
    </location>
</feature>
<dbReference type="AlphaFoldDB" id="A0A067TKB6"/>
<proteinExistence type="inferred from homology"/>
<feature type="domain" description="Fungal lipase-type" evidence="6">
    <location>
        <begin position="124"/>
        <end position="269"/>
    </location>
</feature>
<feature type="region of interest" description="Disordered" evidence="5">
    <location>
        <begin position="360"/>
        <end position="380"/>
    </location>
</feature>
<evidence type="ECO:0000313" key="8">
    <source>
        <dbReference type="Proteomes" id="UP000027222"/>
    </source>
</evidence>
<dbReference type="GO" id="GO:0006629">
    <property type="term" value="P:lipid metabolic process"/>
    <property type="evidence" value="ECO:0007669"/>
    <property type="project" value="InterPro"/>
</dbReference>
<keyword evidence="1" id="KW-1015">Disulfide bond</keyword>
<sequence length="380" mass="42698">MFSSKSYVLTEEQRRMYASEKLENFRWISKLVATYSQHTLTDSDLASENLYQELAELGQFAEAAYSAIPIDFLLENFATLSQPEYPLEHYNALSDAILVDSFRGSFADLPVYVVYRPSAGQLLVSVSGTSSMKHALQDLRVLRRPHPSGRGSVHTGFWELYQGIKPQVLTAILKGIAIHSPLELILTGHSMGGSIAYLLCIDLLASDDFPPNIRLKIAVFGSPRTGDASLVEYFRDLVASFRKKEGEIPFKEYSVKGYNDGVPALPPARFGYRHFCLEPLYTSGGKIYHTPSTESEHALFRVISNNSSDDIAFLFPKGGHNYYNGRDLEKFTRRITWLDRAMPKDDGWEDRYMAILMKHGKMGSENPQSSKNSRSSLHAA</sequence>
<dbReference type="Proteomes" id="UP000027222">
    <property type="component" value="Unassembled WGS sequence"/>
</dbReference>
<evidence type="ECO:0000259" key="6">
    <source>
        <dbReference type="Pfam" id="PF01764"/>
    </source>
</evidence>
<dbReference type="InterPro" id="IPR051218">
    <property type="entry name" value="Sec_MonoDiacylglyc_Lipase"/>
</dbReference>
<accession>A0A067TKB6</accession>
<evidence type="ECO:0000313" key="7">
    <source>
        <dbReference type="EMBL" id="KDR80354.1"/>
    </source>
</evidence>
<evidence type="ECO:0000256" key="5">
    <source>
        <dbReference type="SAM" id="MobiDB-lite"/>
    </source>
</evidence>
<dbReference type="SUPFAM" id="SSF53474">
    <property type="entry name" value="alpha/beta-Hydrolases"/>
    <property type="match status" value="1"/>
</dbReference>
<dbReference type="Pfam" id="PF01764">
    <property type="entry name" value="Lipase_3"/>
    <property type="match status" value="1"/>
</dbReference>
<evidence type="ECO:0000256" key="4">
    <source>
        <dbReference type="ARBA" id="ARBA00048461"/>
    </source>
</evidence>
<evidence type="ECO:0000256" key="3">
    <source>
        <dbReference type="ARBA" id="ARBA00047591"/>
    </source>
</evidence>
<organism evidence="7 8">
    <name type="scientific">Galerina marginata (strain CBS 339.88)</name>
    <dbReference type="NCBI Taxonomy" id="685588"/>
    <lineage>
        <taxon>Eukaryota</taxon>
        <taxon>Fungi</taxon>
        <taxon>Dikarya</taxon>
        <taxon>Basidiomycota</taxon>
        <taxon>Agaricomycotina</taxon>
        <taxon>Agaricomycetes</taxon>
        <taxon>Agaricomycetidae</taxon>
        <taxon>Agaricales</taxon>
        <taxon>Agaricineae</taxon>
        <taxon>Strophariaceae</taxon>
        <taxon>Galerina</taxon>
    </lineage>
</organism>
<dbReference type="PANTHER" id="PTHR45856">
    <property type="entry name" value="ALPHA/BETA-HYDROLASES SUPERFAMILY PROTEIN"/>
    <property type="match status" value="1"/>
</dbReference>
<dbReference type="InterPro" id="IPR029058">
    <property type="entry name" value="AB_hydrolase_fold"/>
</dbReference>
<dbReference type="EMBL" id="KL142372">
    <property type="protein sequence ID" value="KDR80354.1"/>
    <property type="molecule type" value="Genomic_DNA"/>
</dbReference>
<reference evidence="8" key="1">
    <citation type="journal article" date="2014" name="Proc. Natl. Acad. Sci. U.S.A.">
        <title>Extensive sampling of basidiomycete genomes demonstrates inadequacy of the white-rot/brown-rot paradigm for wood decay fungi.</title>
        <authorList>
            <person name="Riley R."/>
            <person name="Salamov A.A."/>
            <person name="Brown D.W."/>
            <person name="Nagy L.G."/>
            <person name="Floudas D."/>
            <person name="Held B.W."/>
            <person name="Levasseur A."/>
            <person name="Lombard V."/>
            <person name="Morin E."/>
            <person name="Otillar R."/>
            <person name="Lindquist E.A."/>
            <person name="Sun H."/>
            <person name="LaButti K.M."/>
            <person name="Schmutz J."/>
            <person name="Jabbour D."/>
            <person name="Luo H."/>
            <person name="Baker S.E."/>
            <person name="Pisabarro A.G."/>
            <person name="Walton J.D."/>
            <person name="Blanchette R.A."/>
            <person name="Henrissat B."/>
            <person name="Martin F."/>
            <person name="Cullen D."/>
            <person name="Hibbett D.S."/>
            <person name="Grigoriev I.V."/>
        </authorList>
    </citation>
    <scope>NUCLEOTIDE SEQUENCE [LARGE SCALE GENOMIC DNA]</scope>
    <source>
        <strain evidence="8">CBS 339.88</strain>
    </source>
</reference>
<comment type="catalytic activity">
    <reaction evidence="4">
        <text>a monoacylglycerol + H2O = glycerol + a fatty acid + H(+)</text>
        <dbReference type="Rhea" id="RHEA:15245"/>
        <dbReference type="ChEBI" id="CHEBI:15377"/>
        <dbReference type="ChEBI" id="CHEBI:15378"/>
        <dbReference type="ChEBI" id="CHEBI:17408"/>
        <dbReference type="ChEBI" id="CHEBI:17754"/>
        <dbReference type="ChEBI" id="CHEBI:28868"/>
    </reaction>
</comment>
<dbReference type="InterPro" id="IPR002921">
    <property type="entry name" value="Fungal_lipase-type"/>
</dbReference>
<dbReference type="Gene3D" id="3.40.50.1820">
    <property type="entry name" value="alpha/beta hydrolase"/>
    <property type="match status" value="1"/>
</dbReference>
<protein>
    <recommendedName>
        <fullName evidence="6">Fungal lipase-type domain-containing protein</fullName>
    </recommendedName>
</protein>
<dbReference type="CDD" id="cd00519">
    <property type="entry name" value="Lipase_3"/>
    <property type="match status" value="1"/>
</dbReference>
<dbReference type="HOGENOM" id="CLU_038588_0_0_1"/>
<name>A0A067TKB6_GALM3</name>
<dbReference type="STRING" id="685588.A0A067TKB6"/>
<comment type="similarity">
    <text evidence="2">Belongs to the AB hydrolase superfamily. Lipase family. Class 3 subfamily.</text>
</comment>
<dbReference type="PANTHER" id="PTHR45856:SF24">
    <property type="entry name" value="FUNGAL LIPASE-LIKE DOMAIN-CONTAINING PROTEIN"/>
    <property type="match status" value="1"/>
</dbReference>
<dbReference type="OrthoDB" id="426718at2759"/>